<feature type="domain" description="Serine aminopeptidase S33" evidence="1">
    <location>
        <begin position="65"/>
        <end position="297"/>
    </location>
</feature>
<protein>
    <submittedName>
        <fullName evidence="2">Alpha/beta hydrolase</fullName>
    </submittedName>
</protein>
<gene>
    <name evidence="2" type="ORF">R6G86_04280</name>
</gene>
<sequence>MSTNWTNDPLGEDYQQKTLELVPDREGRVVTTLIRHCPRETAVTSSHPATTSPSSVTPPLPSFALLAIHGWDDYFYQTPLSEAITASGGAFYAVDLRKYGRSLLPGQSYGYTKSMKIYNEDITVAFRALKDDLHERYGSVADSLPIFLYGHSTGGLIAALYADGARKEKWPVPLAGLILNSPWLDLQGGLATRFFATQLAELGNLIAPKAVLPVPPLENYAHTLRAWTPDGGPVPGAPAGTTDPFWVGGWCPDWDMRPEHAPIRAGWLRAVLRGHRAIKRHTRIYIPVLMLTSAESRLSVGWHEELRGVDTVLDVKQMWKRGERIAKNIEIRKIKNAIHDVTFSRAPVREQALNFITDFCLRHLRR</sequence>
<accession>A0ABU5G6Z9</accession>
<comment type="caution">
    <text evidence="2">The sequence shown here is derived from an EMBL/GenBank/DDBJ whole genome shotgun (WGS) entry which is preliminary data.</text>
</comment>
<dbReference type="SUPFAM" id="SSF53474">
    <property type="entry name" value="alpha/beta-Hydrolases"/>
    <property type="match status" value="1"/>
</dbReference>
<evidence type="ECO:0000313" key="2">
    <source>
        <dbReference type="EMBL" id="MDY5132962.1"/>
    </source>
</evidence>
<dbReference type="Gene3D" id="3.40.50.1820">
    <property type="entry name" value="alpha/beta hydrolase"/>
    <property type="match status" value="1"/>
</dbReference>
<proteinExistence type="predicted"/>
<dbReference type="Proteomes" id="UP001275049">
    <property type="component" value="Unassembled WGS sequence"/>
</dbReference>
<evidence type="ECO:0000313" key="3">
    <source>
        <dbReference type="Proteomes" id="UP001275049"/>
    </source>
</evidence>
<evidence type="ECO:0000259" key="1">
    <source>
        <dbReference type="Pfam" id="PF12146"/>
    </source>
</evidence>
<keyword evidence="3" id="KW-1185">Reference proteome</keyword>
<reference evidence="2 3" key="1">
    <citation type="submission" date="2023-10" db="EMBL/GenBank/DDBJ databases">
        <title>Whole Genome based description of the genera Actinobaculum and Actinotignum reveals a complex phylogenetic relationship within the species included in the genus Actinotignum.</title>
        <authorList>
            <person name="Jensen C.S."/>
            <person name="Dargis R."/>
            <person name="Kemp M."/>
            <person name="Christensen J.J."/>
        </authorList>
    </citation>
    <scope>NUCLEOTIDE SEQUENCE [LARGE SCALE GENOMIC DNA]</scope>
    <source>
        <strain evidence="2 3">SLA_B974</strain>
    </source>
</reference>
<dbReference type="InterPro" id="IPR022742">
    <property type="entry name" value="Hydrolase_4"/>
</dbReference>
<name>A0ABU5G6Z9_9ACTO</name>
<dbReference type="RefSeq" id="WP_320755156.1">
    <property type="nucleotide sequence ID" value="NZ_JAWNGA010000005.1"/>
</dbReference>
<dbReference type="InterPro" id="IPR051044">
    <property type="entry name" value="MAG_DAG_Lipase"/>
</dbReference>
<organism evidence="2 3">
    <name type="scientific">Actinotignum urinale</name>
    <dbReference type="NCBI Taxonomy" id="190146"/>
    <lineage>
        <taxon>Bacteria</taxon>
        <taxon>Bacillati</taxon>
        <taxon>Actinomycetota</taxon>
        <taxon>Actinomycetes</taxon>
        <taxon>Actinomycetales</taxon>
        <taxon>Actinomycetaceae</taxon>
        <taxon>Actinotignum</taxon>
    </lineage>
</organism>
<dbReference type="Pfam" id="PF12146">
    <property type="entry name" value="Hydrolase_4"/>
    <property type="match status" value="1"/>
</dbReference>
<dbReference type="GO" id="GO:0016787">
    <property type="term" value="F:hydrolase activity"/>
    <property type="evidence" value="ECO:0007669"/>
    <property type="project" value="UniProtKB-KW"/>
</dbReference>
<dbReference type="InterPro" id="IPR029058">
    <property type="entry name" value="AB_hydrolase_fold"/>
</dbReference>
<dbReference type="PANTHER" id="PTHR11614">
    <property type="entry name" value="PHOSPHOLIPASE-RELATED"/>
    <property type="match status" value="1"/>
</dbReference>
<dbReference type="EMBL" id="JAWNGA010000005">
    <property type="protein sequence ID" value="MDY5132962.1"/>
    <property type="molecule type" value="Genomic_DNA"/>
</dbReference>
<keyword evidence="2" id="KW-0378">Hydrolase</keyword>